<dbReference type="RefSeq" id="WP_203193024.1">
    <property type="nucleotide sequence ID" value="NZ_CP063362.1"/>
</dbReference>
<proteinExistence type="predicted"/>
<protein>
    <submittedName>
        <fullName evidence="1">Uncharacterized protein</fullName>
    </submittedName>
</protein>
<evidence type="ECO:0000313" key="2">
    <source>
        <dbReference type="Proteomes" id="UP000596427"/>
    </source>
</evidence>
<sequence>MREQRAFAAVYATKSGHCIVTPTVRGLAQEARIAAGMFWNDGWEGAKRRGWRIRPVLIRIEDAEEPSHDRR</sequence>
<gene>
    <name evidence="1" type="ORF">EZH22_24675</name>
</gene>
<keyword evidence="2" id="KW-1185">Reference proteome</keyword>
<accession>A0A974SHX9</accession>
<dbReference type="Proteomes" id="UP000596427">
    <property type="component" value="Chromosome"/>
</dbReference>
<dbReference type="EMBL" id="CP063362">
    <property type="protein sequence ID" value="QRG06145.1"/>
    <property type="molecule type" value="Genomic_DNA"/>
</dbReference>
<reference evidence="1 2" key="1">
    <citation type="submission" date="2020-10" db="EMBL/GenBank/DDBJ databases">
        <title>Degradation of 1,4-Dioxane by Xanthobacter sp. YN2, via a Novel Group-2 Soluble Di-Iron Monooxygenase.</title>
        <authorList>
            <person name="Ma F."/>
            <person name="Wang Y."/>
            <person name="Yang J."/>
            <person name="Guo H."/>
            <person name="Su D."/>
            <person name="Yu L."/>
        </authorList>
    </citation>
    <scope>NUCLEOTIDE SEQUENCE [LARGE SCALE GENOMIC DNA]</scope>
    <source>
        <strain evidence="1 2">YN2</strain>
    </source>
</reference>
<evidence type="ECO:0000313" key="1">
    <source>
        <dbReference type="EMBL" id="QRG06145.1"/>
    </source>
</evidence>
<organism evidence="1 2">
    <name type="scientific">Xanthobacter dioxanivorans</name>
    <dbReference type="NCBI Taxonomy" id="2528964"/>
    <lineage>
        <taxon>Bacteria</taxon>
        <taxon>Pseudomonadati</taxon>
        <taxon>Pseudomonadota</taxon>
        <taxon>Alphaproteobacteria</taxon>
        <taxon>Hyphomicrobiales</taxon>
        <taxon>Xanthobacteraceae</taxon>
        <taxon>Xanthobacter</taxon>
    </lineage>
</organism>
<name>A0A974SHX9_9HYPH</name>
<dbReference type="KEGG" id="xdi:EZH22_24675"/>
<dbReference type="AlphaFoldDB" id="A0A974SHX9"/>